<evidence type="ECO:0000256" key="3">
    <source>
        <dbReference type="ARBA" id="ARBA00022679"/>
    </source>
</evidence>
<comment type="caution">
    <text evidence="5">The sequence shown here is derived from an EMBL/GenBank/DDBJ whole genome shotgun (WGS) entry which is preliminary data.</text>
</comment>
<dbReference type="PANTHER" id="PTHR43191">
    <property type="entry name" value="RRNA METHYLTRANSFERASE 3"/>
    <property type="match status" value="1"/>
</dbReference>
<evidence type="ECO:0000256" key="2">
    <source>
        <dbReference type="ARBA" id="ARBA00022603"/>
    </source>
</evidence>
<dbReference type="GO" id="GO:0003723">
    <property type="term" value="F:RNA binding"/>
    <property type="evidence" value="ECO:0007669"/>
    <property type="project" value="InterPro"/>
</dbReference>
<dbReference type="Pfam" id="PF22435">
    <property type="entry name" value="MRM3-like_sub_bind"/>
    <property type="match status" value="1"/>
</dbReference>
<protein>
    <submittedName>
        <fullName evidence="5">RNA methyltransferase</fullName>
    </submittedName>
</protein>
<organism evidence="5 6">
    <name type="scientific">Metabacillus arenae</name>
    <dbReference type="NCBI Taxonomy" id="2771434"/>
    <lineage>
        <taxon>Bacteria</taxon>
        <taxon>Bacillati</taxon>
        <taxon>Bacillota</taxon>
        <taxon>Bacilli</taxon>
        <taxon>Bacillales</taxon>
        <taxon>Bacillaceae</taxon>
        <taxon>Metabacillus</taxon>
    </lineage>
</organism>
<dbReference type="InterPro" id="IPR029028">
    <property type="entry name" value="Alpha/beta_knot_MTases"/>
</dbReference>
<dbReference type="InterPro" id="IPR029064">
    <property type="entry name" value="Ribosomal_eL30-like_sf"/>
</dbReference>
<dbReference type="Gene3D" id="3.30.1330.30">
    <property type="match status" value="1"/>
</dbReference>
<keyword evidence="2 5" id="KW-0489">Methyltransferase</keyword>
<evidence type="ECO:0000259" key="4">
    <source>
        <dbReference type="SMART" id="SM00967"/>
    </source>
</evidence>
<keyword evidence="3" id="KW-0808">Transferase</keyword>
<dbReference type="EMBL" id="JACXAI010000007">
    <property type="protein sequence ID" value="MBD1380065.1"/>
    <property type="molecule type" value="Genomic_DNA"/>
</dbReference>
<dbReference type="InterPro" id="IPR053888">
    <property type="entry name" value="MRM3-like_sub_bind"/>
</dbReference>
<feature type="domain" description="RNA 2-O ribose methyltransferase substrate binding" evidence="4">
    <location>
        <begin position="31"/>
        <end position="100"/>
    </location>
</feature>
<comment type="similarity">
    <text evidence="1">Belongs to the class IV-like SAM-binding methyltransferase superfamily. RNA methyltransferase TrmH family.</text>
</comment>
<dbReference type="InterPro" id="IPR029026">
    <property type="entry name" value="tRNA_m1G_MTases_N"/>
</dbReference>
<reference evidence="5" key="1">
    <citation type="submission" date="2020-09" db="EMBL/GenBank/DDBJ databases">
        <title>A novel bacterium of genus Bacillus, isolated from South China Sea.</title>
        <authorList>
            <person name="Huang H."/>
            <person name="Mo K."/>
            <person name="Hu Y."/>
        </authorList>
    </citation>
    <scope>NUCLEOTIDE SEQUENCE</scope>
    <source>
        <strain evidence="5">IB182487</strain>
    </source>
</reference>
<dbReference type="Gene3D" id="3.40.1280.10">
    <property type="match status" value="1"/>
</dbReference>
<dbReference type="Pfam" id="PF00588">
    <property type="entry name" value="SpoU_methylase"/>
    <property type="match status" value="1"/>
</dbReference>
<dbReference type="RefSeq" id="WP_191157310.1">
    <property type="nucleotide sequence ID" value="NZ_JACXAI010000007.1"/>
</dbReference>
<evidence type="ECO:0000256" key="1">
    <source>
        <dbReference type="ARBA" id="ARBA00007228"/>
    </source>
</evidence>
<gene>
    <name evidence="5" type="ORF">IC621_07480</name>
</gene>
<dbReference type="SUPFAM" id="SSF75217">
    <property type="entry name" value="alpha/beta knot"/>
    <property type="match status" value="1"/>
</dbReference>
<dbReference type="AlphaFoldDB" id="A0A926NFC3"/>
<dbReference type="PANTHER" id="PTHR43191:SF2">
    <property type="entry name" value="RRNA METHYLTRANSFERASE 3, MITOCHONDRIAL"/>
    <property type="match status" value="1"/>
</dbReference>
<sequence length="250" mass="27578">MKRIESIKNPKVKEWRKLHKRKDRDLTGTFFIEGFHLVEEGLKDKEMVNEIIITEEVSIPQHWKLDGINLTFVTTEIMKVISETETPQGIAAVCKQKLAVHPLNWSKTLMIDAIQDPGNLGTLIRTADAAGIDGVLLGDGTVDVYNGKTIRASQGSIFHIPIMKGAIGKWLPSFSERKVPVYGTALEGGEPFNKIKSSKDFALIVGNEGSGVQQDLLKNTAANLYIPIYGEAESLNVAIAAGILLYHLRE</sequence>
<dbReference type="GO" id="GO:0008173">
    <property type="term" value="F:RNA methyltransferase activity"/>
    <property type="evidence" value="ECO:0007669"/>
    <property type="project" value="InterPro"/>
</dbReference>
<evidence type="ECO:0000313" key="6">
    <source>
        <dbReference type="Proteomes" id="UP000626844"/>
    </source>
</evidence>
<keyword evidence="6" id="KW-1185">Reference proteome</keyword>
<dbReference type="InterPro" id="IPR013123">
    <property type="entry name" value="SpoU_subst-bd"/>
</dbReference>
<dbReference type="Proteomes" id="UP000626844">
    <property type="component" value="Unassembled WGS sequence"/>
</dbReference>
<dbReference type="GO" id="GO:0006396">
    <property type="term" value="P:RNA processing"/>
    <property type="evidence" value="ECO:0007669"/>
    <property type="project" value="InterPro"/>
</dbReference>
<accession>A0A926NFC3</accession>
<name>A0A926NFC3_9BACI</name>
<dbReference type="CDD" id="cd18095">
    <property type="entry name" value="SpoU-like_rRNA-MTase"/>
    <property type="match status" value="1"/>
</dbReference>
<proteinExistence type="inferred from homology"/>
<evidence type="ECO:0000313" key="5">
    <source>
        <dbReference type="EMBL" id="MBD1380065.1"/>
    </source>
</evidence>
<dbReference type="GO" id="GO:0032259">
    <property type="term" value="P:methylation"/>
    <property type="evidence" value="ECO:0007669"/>
    <property type="project" value="UniProtKB-KW"/>
</dbReference>
<dbReference type="SUPFAM" id="SSF55315">
    <property type="entry name" value="L30e-like"/>
    <property type="match status" value="1"/>
</dbReference>
<dbReference type="InterPro" id="IPR051259">
    <property type="entry name" value="rRNA_Methyltransferase"/>
</dbReference>
<dbReference type="GO" id="GO:0005737">
    <property type="term" value="C:cytoplasm"/>
    <property type="evidence" value="ECO:0007669"/>
    <property type="project" value="UniProtKB-ARBA"/>
</dbReference>
<dbReference type="SMART" id="SM00967">
    <property type="entry name" value="SpoU_sub_bind"/>
    <property type="match status" value="1"/>
</dbReference>
<dbReference type="InterPro" id="IPR001537">
    <property type="entry name" value="SpoU_MeTrfase"/>
</dbReference>